<evidence type="ECO:0008006" key="3">
    <source>
        <dbReference type="Google" id="ProtNLM"/>
    </source>
</evidence>
<dbReference type="Pfam" id="PF13715">
    <property type="entry name" value="CarbopepD_reg_2"/>
    <property type="match status" value="1"/>
</dbReference>
<reference evidence="1 2" key="1">
    <citation type="submission" date="2015-04" db="EMBL/GenBank/DDBJ databases">
        <title>Complete genome of flavobacterium.</title>
        <authorList>
            <person name="Kwon Y.M."/>
            <person name="Kim S.-J."/>
        </authorList>
    </citation>
    <scope>NUCLEOTIDE SEQUENCE [LARGE SCALE GENOMIC DNA]</scope>
    <source>
        <strain evidence="1 2">DK169</strain>
    </source>
</reference>
<evidence type="ECO:0000313" key="2">
    <source>
        <dbReference type="Proteomes" id="UP000050827"/>
    </source>
</evidence>
<dbReference type="EMBL" id="LCTZ01000002">
    <property type="protein sequence ID" value="KQC29265.1"/>
    <property type="molecule type" value="Genomic_DNA"/>
</dbReference>
<accession>A0A0Q0WUY2</accession>
<keyword evidence="2" id="KW-1185">Reference proteome</keyword>
<gene>
    <name evidence="1" type="ORF">AAY42_04610</name>
</gene>
<proteinExistence type="predicted"/>
<dbReference type="Proteomes" id="UP000050827">
    <property type="component" value="Unassembled WGS sequence"/>
</dbReference>
<organism evidence="1 2">
    <name type="scientific">Flagellimonas eckloniae</name>
    <dbReference type="NCBI Taxonomy" id="346185"/>
    <lineage>
        <taxon>Bacteria</taxon>
        <taxon>Pseudomonadati</taxon>
        <taxon>Bacteroidota</taxon>
        <taxon>Flavobacteriia</taxon>
        <taxon>Flavobacteriales</taxon>
        <taxon>Flavobacteriaceae</taxon>
        <taxon>Flagellimonas</taxon>
    </lineage>
</organism>
<evidence type="ECO:0000313" key="1">
    <source>
        <dbReference type="EMBL" id="KQC29265.1"/>
    </source>
</evidence>
<sequence length="389" mass="44587">MKRWLCNKMTIKYTRFFLVGLFISLSGFAQKDYKGIILDANTKEPIPYVNIAIVEDRLGTVSNEEGIFHLEMNPVDFKGKKIQFSCLGYETKEIHVESAEMIFNGYPRILMKPYVHALEGILLTDANGRFFNDEIGYRNYGNNIFGYWKEGTSLGAELATRIKAKKGLRKLKTFEFEVWHTNLDSLLVRINFYDVNRKKGGKPGVNLNKSRKNILFTITKNTKIAKIHLESFNIYTENDFIASLELLEVFGEGDIELMLAGTLNTPGSFRRYTSMGQWERLSHSMAYHISSDLFVEDGKYQRVENKAKRSESKKSYITGFVLEMGRPVANVKVSNTNTKAVVVTDANGRYKIEANRNDTLHFFKDGFKQAYKQVGNKPTLNANLYREAK</sequence>
<dbReference type="Gene3D" id="2.60.40.1120">
    <property type="entry name" value="Carboxypeptidase-like, regulatory domain"/>
    <property type="match status" value="1"/>
</dbReference>
<protein>
    <recommendedName>
        <fullName evidence="3">Carboxypeptidase-like regulatory domain-containing protein</fullName>
    </recommendedName>
</protein>
<dbReference type="SUPFAM" id="SSF49464">
    <property type="entry name" value="Carboxypeptidase regulatory domain-like"/>
    <property type="match status" value="2"/>
</dbReference>
<comment type="caution">
    <text evidence="1">The sequence shown here is derived from an EMBL/GenBank/DDBJ whole genome shotgun (WGS) entry which is preliminary data.</text>
</comment>
<dbReference type="OrthoDB" id="848221at2"/>
<dbReference type="STRING" id="346185.AAY42_04610"/>
<dbReference type="AlphaFoldDB" id="A0A0Q0WUY2"/>
<dbReference type="RefSeq" id="WP_055392851.1">
    <property type="nucleotide sequence ID" value="NZ_LCTZ01000002.1"/>
</dbReference>
<dbReference type="InterPro" id="IPR008969">
    <property type="entry name" value="CarboxyPept-like_regulatory"/>
</dbReference>
<name>A0A0Q0WUY2_9FLAO</name>